<evidence type="ECO:0000313" key="2">
    <source>
        <dbReference type="Proteomes" id="UP001556196"/>
    </source>
</evidence>
<dbReference type="EMBL" id="JBFOCI010000001">
    <property type="protein sequence ID" value="MEW9805260.1"/>
    <property type="molecule type" value="Genomic_DNA"/>
</dbReference>
<protein>
    <recommendedName>
        <fullName evidence="3">Co-chaperone DjlA N-terminal domain-containing protein</fullName>
    </recommendedName>
</protein>
<dbReference type="RefSeq" id="WP_367722301.1">
    <property type="nucleotide sequence ID" value="NZ_JBFOCH010000013.1"/>
</dbReference>
<accession>A0ABV3QW06</accession>
<evidence type="ECO:0008006" key="3">
    <source>
        <dbReference type="Google" id="ProtNLM"/>
    </source>
</evidence>
<reference evidence="1 2" key="1">
    <citation type="submission" date="2024-06" db="EMBL/GenBank/DDBJ databases">
        <authorList>
            <person name="Tuo L."/>
        </authorList>
    </citation>
    <scope>NUCLEOTIDE SEQUENCE [LARGE SCALE GENOMIC DNA]</scope>
    <source>
        <strain evidence="1 2">ZMM04-5</strain>
    </source>
</reference>
<keyword evidence="2" id="KW-1185">Reference proteome</keyword>
<organism evidence="1 2">
    <name type="scientific">Mesorhizobium marinum</name>
    <dbReference type="NCBI Taxonomy" id="3228790"/>
    <lineage>
        <taxon>Bacteria</taxon>
        <taxon>Pseudomonadati</taxon>
        <taxon>Pseudomonadota</taxon>
        <taxon>Alphaproteobacteria</taxon>
        <taxon>Hyphomicrobiales</taxon>
        <taxon>Phyllobacteriaceae</taxon>
        <taxon>Mesorhizobium</taxon>
    </lineage>
</organism>
<evidence type="ECO:0000313" key="1">
    <source>
        <dbReference type="EMBL" id="MEW9805260.1"/>
    </source>
</evidence>
<name>A0ABV3QW06_9HYPH</name>
<sequence length="333" mass="36709">MHGQNAAARIADIEASERITPLDVLELRRLVFRDGVVTGSEAQALFRLNDACPDQCAEWPVFFVEAITDHIVHQARPAGYISAQNADWLIGAVSRSGVVETRTELELLVRVLEVAKFSTERLAAFALAQVKEAVVEGKGALMQGGELVPGVIEKAEVDLLRRILYAFGGDGNIAITRAEAEVLFEINDAVASARNDPSWNDLFVKAIANFVMCASGYQAPTREVALRQESFLDRADANIGGFLARMASTGGRELLAAYRQSVDIDADWEARNQWHDACARRAERCDNVEARWLAERIGKDGRLQENELALVRFIKETSPSIHPELQPLLEKVA</sequence>
<gene>
    <name evidence="1" type="ORF">ABUE31_04565</name>
</gene>
<comment type="caution">
    <text evidence="1">The sequence shown here is derived from an EMBL/GenBank/DDBJ whole genome shotgun (WGS) entry which is preliminary data.</text>
</comment>
<proteinExistence type="predicted"/>
<dbReference type="Proteomes" id="UP001556196">
    <property type="component" value="Unassembled WGS sequence"/>
</dbReference>